<evidence type="ECO:0000313" key="1">
    <source>
        <dbReference type="EMBL" id="KAG8088556.1"/>
    </source>
</evidence>
<evidence type="ECO:0000313" key="2">
    <source>
        <dbReference type="Proteomes" id="UP000729402"/>
    </source>
</evidence>
<proteinExistence type="predicted"/>
<sequence length="138" mass="15091">MQAAPTTVGLASAAYLVHLHEEKYRQVLFPGEALGDAPVMMEVPDDHPEMDILATHGTGVDQSNLLLEPEAMENPLFEPDEEENLDADFDDAPLWFHLMSELVGTGVPPGRVEWELANSENDRVYTASAEEPSSVVCA</sequence>
<keyword evidence="2" id="KW-1185">Reference proteome</keyword>
<dbReference type="EMBL" id="JAAALK010000082">
    <property type="protein sequence ID" value="KAG8088556.1"/>
    <property type="molecule type" value="Genomic_DNA"/>
</dbReference>
<name>A0A8J6BNF3_ZIZPA</name>
<dbReference type="AlphaFoldDB" id="A0A8J6BNF3"/>
<protein>
    <submittedName>
        <fullName evidence="1">Uncharacterized protein</fullName>
    </submittedName>
</protein>
<gene>
    <name evidence="1" type="ORF">GUJ93_ZPchr0010g7438</name>
</gene>
<accession>A0A8J6BNF3</accession>
<dbReference type="Proteomes" id="UP000729402">
    <property type="component" value="Unassembled WGS sequence"/>
</dbReference>
<organism evidence="1 2">
    <name type="scientific">Zizania palustris</name>
    <name type="common">Northern wild rice</name>
    <dbReference type="NCBI Taxonomy" id="103762"/>
    <lineage>
        <taxon>Eukaryota</taxon>
        <taxon>Viridiplantae</taxon>
        <taxon>Streptophyta</taxon>
        <taxon>Embryophyta</taxon>
        <taxon>Tracheophyta</taxon>
        <taxon>Spermatophyta</taxon>
        <taxon>Magnoliopsida</taxon>
        <taxon>Liliopsida</taxon>
        <taxon>Poales</taxon>
        <taxon>Poaceae</taxon>
        <taxon>BOP clade</taxon>
        <taxon>Oryzoideae</taxon>
        <taxon>Oryzeae</taxon>
        <taxon>Zizaniinae</taxon>
        <taxon>Zizania</taxon>
    </lineage>
</organism>
<reference evidence="1" key="1">
    <citation type="journal article" date="2021" name="bioRxiv">
        <title>Whole Genome Assembly and Annotation of Northern Wild Rice, Zizania palustris L., Supports a Whole Genome Duplication in the Zizania Genus.</title>
        <authorList>
            <person name="Haas M."/>
            <person name="Kono T."/>
            <person name="Macchietto M."/>
            <person name="Millas R."/>
            <person name="McGilp L."/>
            <person name="Shao M."/>
            <person name="Duquette J."/>
            <person name="Hirsch C.N."/>
            <person name="Kimball J."/>
        </authorList>
    </citation>
    <scope>NUCLEOTIDE SEQUENCE</scope>
    <source>
        <tissue evidence="1">Fresh leaf tissue</tissue>
    </source>
</reference>
<reference evidence="1" key="2">
    <citation type="submission" date="2021-02" db="EMBL/GenBank/DDBJ databases">
        <authorList>
            <person name="Kimball J.A."/>
            <person name="Haas M.W."/>
            <person name="Macchietto M."/>
            <person name="Kono T."/>
            <person name="Duquette J."/>
            <person name="Shao M."/>
        </authorList>
    </citation>
    <scope>NUCLEOTIDE SEQUENCE</scope>
    <source>
        <tissue evidence="1">Fresh leaf tissue</tissue>
    </source>
</reference>
<comment type="caution">
    <text evidence="1">The sequence shown here is derived from an EMBL/GenBank/DDBJ whole genome shotgun (WGS) entry which is preliminary data.</text>
</comment>